<accession>A0ABQ3UTC8</accession>
<organism evidence="2 3">
    <name type="scientific">Ktedonobacter robiniae</name>
    <dbReference type="NCBI Taxonomy" id="2778365"/>
    <lineage>
        <taxon>Bacteria</taxon>
        <taxon>Bacillati</taxon>
        <taxon>Chloroflexota</taxon>
        <taxon>Ktedonobacteria</taxon>
        <taxon>Ktedonobacterales</taxon>
        <taxon>Ktedonobacteraceae</taxon>
        <taxon>Ktedonobacter</taxon>
    </lineage>
</organism>
<dbReference type="EMBL" id="BNJG01000002">
    <property type="protein sequence ID" value="GHO55832.1"/>
    <property type="molecule type" value="Genomic_DNA"/>
</dbReference>
<gene>
    <name evidence="2" type="ORF">KSB_43070</name>
</gene>
<reference evidence="2 3" key="1">
    <citation type="journal article" date="2021" name="Int. J. Syst. Evol. Microbiol.">
        <title>Reticulibacter mediterranei gen. nov., sp. nov., within the new family Reticulibacteraceae fam. nov., and Ktedonospora formicarum gen. nov., sp. nov., Ktedonobacter robiniae sp. nov., Dictyobacter formicarum sp. nov. and Dictyobacter arantiisoli sp. nov., belonging to the class Ktedonobacteria.</title>
        <authorList>
            <person name="Yabe S."/>
            <person name="Zheng Y."/>
            <person name="Wang C.M."/>
            <person name="Sakai Y."/>
            <person name="Abe K."/>
            <person name="Yokota A."/>
            <person name="Donadio S."/>
            <person name="Cavaletti L."/>
            <person name="Monciardini P."/>
        </authorList>
    </citation>
    <scope>NUCLEOTIDE SEQUENCE [LARGE SCALE GENOMIC DNA]</scope>
    <source>
        <strain evidence="2 3">SOSP1-30</strain>
    </source>
</reference>
<name>A0ABQ3UTC8_9CHLR</name>
<evidence type="ECO:0000256" key="1">
    <source>
        <dbReference type="SAM" id="MobiDB-lite"/>
    </source>
</evidence>
<sequence length="131" mass="15284">MLYIFVGGEYVGEAYCPQLMGSRVSEWEARAIRKHDEEQARIAREQGLPVRARIQDEARTARRRRSTEIRASEQARQWDRQRRDIHPAFVAERLAEVQAEITQFVTLAEAVPDAEPDRPVSILPVRRMREE</sequence>
<evidence type="ECO:0000313" key="2">
    <source>
        <dbReference type="EMBL" id="GHO55832.1"/>
    </source>
</evidence>
<evidence type="ECO:0000313" key="3">
    <source>
        <dbReference type="Proteomes" id="UP000654345"/>
    </source>
</evidence>
<proteinExistence type="predicted"/>
<feature type="region of interest" description="Disordered" evidence="1">
    <location>
        <begin position="56"/>
        <end position="80"/>
    </location>
</feature>
<protein>
    <submittedName>
        <fullName evidence="2">Uncharacterized protein</fullName>
    </submittedName>
</protein>
<dbReference type="Proteomes" id="UP000654345">
    <property type="component" value="Unassembled WGS sequence"/>
</dbReference>
<comment type="caution">
    <text evidence="2">The sequence shown here is derived from an EMBL/GenBank/DDBJ whole genome shotgun (WGS) entry which is preliminary data.</text>
</comment>
<keyword evidence="3" id="KW-1185">Reference proteome</keyword>